<dbReference type="EMBL" id="HG966617">
    <property type="protein sequence ID" value="CDO59272.1"/>
    <property type="molecule type" value="Genomic_DNA"/>
</dbReference>
<reference evidence="1 2" key="1">
    <citation type="journal article" date="2014" name="Front. Genet.">
        <title>Genome and metabolic network of "Candidatus Phaeomarinobacter ectocarpi" Ec32, a new candidate genus of Alphaproteobacteria frequently associated with brown algae.</title>
        <authorList>
            <person name="Dittami S.M."/>
            <person name="Barbeyron T."/>
            <person name="Boyen C."/>
            <person name="Cambefort J."/>
            <person name="Collet G."/>
            <person name="Delage L."/>
            <person name="Gobet A."/>
            <person name="Groisillier A."/>
            <person name="Leblanc C."/>
            <person name="Michel G."/>
            <person name="Scornet D."/>
            <person name="Siegel A."/>
            <person name="Tapia J.E."/>
            <person name="Tonon T."/>
        </authorList>
    </citation>
    <scope>NUCLEOTIDE SEQUENCE [LARGE SCALE GENOMIC DNA]</scope>
    <source>
        <strain evidence="1 2">Ec32</strain>
    </source>
</reference>
<dbReference type="CDD" id="cd02440">
    <property type="entry name" value="AdoMet_MTases"/>
    <property type="match status" value="1"/>
</dbReference>
<dbReference type="InterPro" id="IPR029063">
    <property type="entry name" value="SAM-dependent_MTases_sf"/>
</dbReference>
<name>X5MCK5_9HYPH</name>
<dbReference type="STRING" id="1458461.BN1012_Phect1058"/>
<gene>
    <name evidence="1" type="ORF">BN1012_Phect1058</name>
</gene>
<dbReference type="AlphaFoldDB" id="X5MCK5"/>
<organism evidence="1 2">
    <name type="scientific">Candidatus Phaeomarinibacter ectocarpi</name>
    <dbReference type="NCBI Taxonomy" id="1458461"/>
    <lineage>
        <taxon>Bacteria</taxon>
        <taxon>Pseudomonadati</taxon>
        <taxon>Pseudomonadota</taxon>
        <taxon>Alphaproteobacteria</taxon>
        <taxon>Hyphomicrobiales</taxon>
        <taxon>Parvibaculaceae</taxon>
        <taxon>Candidatus Phaeomarinibacter</taxon>
    </lineage>
</organism>
<dbReference type="InterPro" id="IPR010743">
    <property type="entry name" value="Methionine_synth_MetW"/>
</dbReference>
<dbReference type="NCBIfam" id="TIGR02081">
    <property type="entry name" value="metW"/>
    <property type="match status" value="1"/>
</dbReference>
<keyword evidence="2" id="KW-1185">Reference proteome</keyword>
<sequence length="215" mass="23472">MAAAMPAPPRATRADLARIAELVSHGARVLDIGCGDGQLLEIMRDERGVDGRGIELSQTGVNACVSRGLSVIQGDADTDLADYPDRAFDFVILSQTIQATQNPREVMTQMMRIGRRVIVSFPNFGHWKVRTHVALRGRMPVTSSLGYEWWETPNIHLCTLTDFTALCDLLGADVERTITLGSMFGGSGAVRTQKGPPGWWANLTAEQAIFVLDCQ</sequence>
<dbReference type="Gene3D" id="3.40.50.150">
    <property type="entry name" value="Vaccinia Virus protein VP39"/>
    <property type="match status" value="1"/>
</dbReference>
<dbReference type="KEGG" id="pect:BN1012_Phect1058"/>
<dbReference type="PATRIC" id="fig|1458461.3.peg.1058"/>
<dbReference type="Pfam" id="PF07021">
    <property type="entry name" value="MetW"/>
    <property type="match status" value="1"/>
</dbReference>
<dbReference type="HOGENOM" id="CLU_091323_0_0_5"/>
<proteinExistence type="predicted"/>
<protein>
    <submittedName>
        <fullName evidence="1">Methionine biosynthesis protein MetW</fullName>
    </submittedName>
</protein>
<evidence type="ECO:0000313" key="1">
    <source>
        <dbReference type="EMBL" id="CDO59272.1"/>
    </source>
</evidence>
<evidence type="ECO:0000313" key="2">
    <source>
        <dbReference type="Proteomes" id="UP000032160"/>
    </source>
</evidence>
<dbReference type="Proteomes" id="UP000032160">
    <property type="component" value="Chromosome I"/>
</dbReference>
<dbReference type="SUPFAM" id="SSF53335">
    <property type="entry name" value="S-adenosyl-L-methionine-dependent methyltransferases"/>
    <property type="match status" value="1"/>
</dbReference>
<dbReference type="OrthoDB" id="9792690at2"/>
<accession>X5MCK5</accession>
<dbReference type="RefSeq" id="WP_043949973.1">
    <property type="nucleotide sequence ID" value="NZ_HG966617.1"/>
</dbReference>